<evidence type="ECO:0000256" key="1">
    <source>
        <dbReference type="SAM" id="MobiDB-lite"/>
    </source>
</evidence>
<dbReference type="EMBL" id="DUZY01000006">
    <property type="protein sequence ID" value="DAD43546.1"/>
    <property type="molecule type" value="Genomic_DNA"/>
</dbReference>
<evidence type="ECO:0000313" key="3">
    <source>
        <dbReference type="Proteomes" id="UP000607653"/>
    </source>
</evidence>
<organism evidence="2 3">
    <name type="scientific">Nelumbo nucifera</name>
    <name type="common">Sacred lotus</name>
    <dbReference type="NCBI Taxonomy" id="4432"/>
    <lineage>
        <taxon>Eukaryota</taxon>
        <taxon>Viridiplantae</taxon>
        <taxon>Streptophyta</taxon>
        <taxon>Embryophyta</taxon>
        <taxon>Tracheophyta</taxon>
        <taxon>Spermatophyta</taxon>
        <taxon>Magnoliopsida</taxon>
        <taxon>Proteales</taxon>
        <taxon>Nelumbonaceae</taxon>
        <taxon>Nelumbo</taxon>
    </lineage>
</organism>
<evidence type="ECO:0000313" key="2">
    <source>
        <dbReference type="EMBL" id="DAD43546.1"/>
    </source>
</evidence>
<feature type="region of interest" description="Disordered" evidence="1">
    <location>
        <begin position="1"/>
        <end position="24"/>
    </location>
</feature>
<dbReference type="Proteomes" id="UP000607653">
    <property type="component" value="Unassembled WGS sequence"/>
</dbReference>
<accession>A0A822ZKL3</accession>
<protein>
    <submittedName>
        <fullName evidence="2">Uncharacterized protein</fullName>
    </submittedName>
</protein>
<reference evidence="2 3" key="1">
    <citation type="journal article" date="2020" name="Mol. Biol. Evol.">
        <title>Distinct Expression and Methylation Patterns for Genes with Different Fates following a Single Whole-Genome Duplication in Flowering Plants.</title>
        <authorList>
            <person name="Shi T."/>
            <person name="Rahmani R.S."/>
            <person name="Gugger P.F."/>
            <person name="Wang M."/>
            <person name="Li H."/>
            <person name="Zhang Y."/>
            <person name="Li Z."/>
            <person name="Wang Q."/>
            <person name="Van de Peer Y."/>
            <person name="Marchal K."/>
            <person name="Chen J."/>
        </authorList>
    </citation>
    <scope>NUCLEOTIDE SEQUENCE [LARGE SCALE GENOMIC DNA]</scope>
    <source>
        <tissue evidence="2">Leaf</tissue>
    </source>
</reference>
<name>A0A822ZKL3_NELNU</name>
<keyword evidence="3" id="KW-1185">Reference proteome</keyword>
<dbReference type="AlphaFoldDB" id="A0A822ZKL3"/>
<proteinExistence type="predicted"/>
<gene>
    <name evidence="2" type="ORF">HUJ06_001776</name>
</gene>
<comment type="caution">
    <text evidence="2">The sequence shown here is derived from an EMBL/GenBank/DDBJ whole genome shotgun (WGS) entry which is preliminary data.</text>
</comment>
<sequence>MNGENGRESEERGKETREDVGCSN</sequence>